<accession>A0A382SXA1</accession>
<dbReference type="CDD" id="cd06171">
    <property type="entry name" value="Sigma70_r4"/>
    <property type="match status" value="1"/>
</dbReference>
<dbReference type="PANTHER" id="PTHR43133">
    <property type="entry name" value="RNA POLYMERASE ECF-TYPE SIGMA FACTO"/>
    <property type="match status" value="1"/>
</dbReference>
<dbReference type="SUPFAM" id="SSF88659">
    <property type="entry name" value="Sigma3 and sigma4 domains of RNA polymerase sigma factors"/>
    <property type="match status" value="1"/>
</dbReference>
<dbReference type="InterPro" id="IPR014284">
    <property type="entry name" value="RNA_pol_sigma-70_dom"/>
</dbReference>
<dbReference type="InterPro" id="IPR013324">
    <property type="entry name" value="RNA_pol_sigma_r3/r4-like"/>
</dbReference>
<dbReference type="Gene3D" id="1.10.1740.10">
    <property type="match status" value="1"/>
</dbReference>
<evidence type="ECO:0000256" key="5">
    <source>
        <dbReference type="ARBA" id="ARBA00023163"/>
    </source>
</evidence>
<feature type="domain" description="RNA polymerase sigma-70 region 4" evidence="7">
    <location>
        <begin position="98"/>
        <end position="144"/>
    </location>
</feature>
<dbReference type="InterPro" id="IPR013325">
    <property type="entry name" value="RNA_pol_sigma_r2"/>
</dbReference>
<dbReference type="InterPro" id="IPR039425">
    <property type="entry name" value="RNA_pol_sigma-70-like"/>
</dbReference>
<evidence type="ECO:0008006" key="9">
    <source>
        <dbReference type="Google" id="ProtNLM"/>
    </source>
</evidence>
<dbReference type="InterPro" id="IPR007630">
    <property type="entry name" value="RNA_pol_sigma70_r4"/>
</dbReference>
<dbReference type="SUPFAM" id="SSF88946">
    <property type="entry name" value="Sigma2 domain of RNA polymerase sigma factors"/>
    <property type="match status" value="1"/>
</dbReference>
<dbReference type="PANTHER" id="PTHR43133:SF51">
    <property type="entry name" value="RNA POLYMERASE SIGMA FACTOR"/>
    <property type="match status" value="1"/>
</dbReference>
<keyword evidence="2" id="KW-0805">Transcription regulation</keyword>
<dbReference type="Gene3D" id="1.10.10.10">
    <property type="entry name" value="Winged helix-like DNA-binding domain superfamily/Winged helix DNA-binding domain"/>
    <property type="match status" value="1"/>
</dbReference>
<reference evidence="8" key="1">
    <citation type="submission" date="2018-05" db="EMBL/GenBank/DDBJ databases">
        <authorList>
            <person name="Lanie J.A."/>
            <person name="Ng W.-L."/>
            <person name="Kazmierczak K.M."/>
            <person name="Andrzejewski T.M."/>
            <person name="Davidsen T.M."/>
            <person name="Wayne K.J."/>
            <person name="Tettelin H."/>
            <person name="Glass J.I."/>
            <person name="Rusch D."/>
            <person name="Podicherti R."/>
            <person name="Tsui H.-C.T."/>
            <person name="Winkler M.E."/>
        </authorList>
    </citation>
    <scope>NUCLEOTIDE SEQUENCE</scope>
</reference>
<dbReference type="EMBL" id="UINC01131873">
    <property type="protein sequence ID" value="SVD13847.1"/>
    <property type="molecule type" value="Genomic_DNA"/>
</dbReference>
<dbReference type="InterPro" id="IPR007627">
    <property type="entry name" value="RNA_pol_sigma70_r2"/>
</dbReference>
<evidence type="ECO:0000313" key="8">
    <source>
        <dbReference type="EMBL" id="SVD13847.1"/>
    </source>
</evidence>
<dbReference type="AlphaFoldDB" id="A0A382SXA1"/>
<name>A0A382SXA1_9ZZZZ</name>
<protein>
    <recommendedName>
        <fullName evidence="9">RNA polymerase sigma-70 region 2 domain-containing protein</fullName>
    </recommendedName>
</protein>
<feature type="domain" description="RNA polymerase sigma-70 region 2" evidence="6">
    <location>
        <begin position="2"/>
        <end position="47"/>
    </location>
</feature>
<dbReference type="NCBIfam" id="TIGR02937">
    <property type="entry name" value="sigma70-ECF"/>
    <property type="match status" value="1"/>
</dbReference>
<gene>
    <name evidence="8" type="ORF">METZ01_LOCUS366701</name>
</gene>
<feature type="non-terminal residue" evidence="8">
    <location>
        <position position="1"/>
    </location>
</feature>
<organism evidence="8">
    <name type="scientific">marine metagenome</name>
    <dbReference type="NCBI Taxonomy" id="408172"/>
    <lineage>
        <taxon>unclassified sequences</taxon>
        <taxon>metagenomes</taxon>
        <taxon>ecological metagenomes</taxon>
    </lineage>
</organism>
<evidence type="ECO:0000256" key="4">
    <source>
        <dbReference type="ARBA" id="ARBA00023125"/>
    </source>
</evidence>
<dbReference type="InterPro" id="IPR036388">
    <property type="entry name" value="WH-like_DNA-bd_sf"/>
</dbReference>
<keyword evidence="5" id="KW-0804">Transcription</keyword>
<comment type="similarity">
    <text evidence="1">Belongs to the sigma-70 factor family. ECF subfamily.</text>
</comment>
<evidence type="ECO:0000259" key="7">
    <source>
        <dbReference type="Pfam" id="PF04545"/>
    </source>
</evidence>
<keyword evidence="4" id="KW-0238">DNA-binding</keyword>
<dbReference type="GO" id="GO:0016987">
    <property type="term" value="F:sigma factor activity"/>
    <property type="evidence" value="ECO:0007669"/>
    <property type="project" value="UniProtKB-KW"/>
</dbReference>
<dbReference type="Pfam" id="PF04542">
    <property type="entry name" value="Sigma70_r2"/>
    <property type="match status" value="1"/>
</dbReference>
<evidence type="ECO:0000256" key="2">
    <source>
        <dbReference type="ARBA" id="ARBA00023015"/>
    </source>
</evidence>
<evidence type="ECO:0000256" key="3">
    <source>
        <dbReference type="ARBA" id="ARBA00023082"/>
    </source>
</evidence>
<evidence type="ECO:0000259" key="6">
    <source>
        <dbReference type="Pfam" id="PF04542"/>
    </source>
</evidence>
<proteinExistence type="inferred from homology"/>
<dbReference type="GO" id="GO:0006352">
    <property type="term" value="P:DNA-templated transcription initiation"/>
    <property type="evidence" value="ECO:0007669"/>
    <property type="project" value="InterPro"/>
</dbReference>
<evidence type="ECO:0000256" key="1">
    <source>
        <dbReference type="ARBA" id="ARBA00010641"/>
    </source>
</evidence>
<sequence length="164" mass="18381">REDSDEICQEVFLSVIKNLAGFGGKSRLQTWLFRIAANKARDYHAKKVAAKRGGGEVPLSLHAEDDEGNRLLDPASPLSAPDEELLREEKWKLVGEALESLGGPCQEILELRYYGDLNYHEISAELDLNEKTVSSRLSKCRGKLEIVVRRLFSREKTGAIPSKE</sequence>
<keyword evidence="3" id="KW-0731">Sigma factor</keyword>
<dbReference type="Pfam" id="PF04545">
    <property type="entry name" value="Sigma70_r4"/>
    <property type="match status" value="1"/>
</dbReference>
<dbReference type="GO" id="GO:0003677">
    <property type="term" value="F:DNA binding"/>
    <property type="evidence" value="ECO:0007669"/>
    <property type="project" value="UniProtKB-KW"/>
</dbReference>